<accession>A0A183EPM1</accession>
<reference evidence="4" key="1">
    <citation type="submission" date="2016-06" db="UniProtKB">
        <authorList>
            <consortium name="WormBaseParasite"/>
        </authorList>
    </citation>
    <scope>IDENTIFICATION</scope>
</reference>
<dbReference type="WBParaSite" id="GPUH_0002294001-mRNA-1">
    <property type="protein sequence ID" value="GPUH_0002294001-mRNA-1"/>
    <property type="gene ID" value="GPUH_0002294001"/>
</dbReference>
<gene>
    <name evidence="2" type="ORF">GPUH_LOCUS22912</name>
</gene>
<organism evidence="4">
    <name type="scientific">Gongylonema pulchrum</name>
    <dbReference type="NCBI Taxonomy" id="637853"/>
    <lineage>
        <taxon>Eukaryota</taxon>
        <taxon>Metazoa</taxon>
        <taxon>Ecdysozoa</taxon>
        <taxon>Nematoda</taxon>
        <taxon>Chromadorea</taxon>
        <taxon>Rhabditida</taxon>
        <taxon>Spirurina</taxon>
        <taxon>Spiruromorpha</taxon>
        <taxon>Spiruroidea</taxon>
        <taxon>Gongylonematidae</taxon>
        <taxon>Gongylonema</taxon>
    </lineage>
</organism>
<sequence>MAKRHCDDPSSEQASKRQRSQEQLLQYNAYGYGAYGYGQQVATPYGHDESGMMQGMIAPGGGGGGGGGGSSGGAYNAHMLAISMQA</sequence>
<dbReference type="AlphaFoldDB" id="A0A183EPM1"/>
<dbReference type="Proteomes" id="UP000271098">
    <property type="component" value="Unassembled WGS sequence"/>
</dbReference>
<dbReference type="EMBL" id="UYRT01096303">
    <property type="protein sequence ID" value="VDN40718.1"/>
    <property type="molecule type" value="Genomic_DNA"/>
</dbReference>
<keyword evidence="3" id="KW-1185">Reference proteome</keyword>
<evidence type="ECO:0000313" key="4">
    <source>
        <dbReference type="WBParaSite" id="GPUH_0002294001-mRNA-1"/>
    </source>
</evidence>
<evidence type="ECO:0000256" key="1">
    <source>
        <dbReference type="SAM" id="MobiDB-lite"/>
    </source>
</evidence>
<name>A0A183EPM1_9BILA</name>
<feature type="region of interest" description="Disordered" evidence="1">
    <location>
        <begin position="1"/>
        <end position="22"/>
    </location>
</feature>
<evidence type="ECO:0000313" key="3">
    <source>
        <dbReference type="Proteomes" id="UP000271098"/>
    </source>
</evidence>
<proteinExistence type="predicted"/>
<protein>
    <submittedName>
        <fullName evidence="4">GRF1-interacting factor 1</fullName>
    </submittedName>
</protein>
<evidence type="ECO:0000313" key="2">
    <source>
        <dbReference type="EMBL" id="VDN40718.1"/>
    </source>
</evidence>
<reference evidence="2 3" key="2">
    <citation type="submission" date="2018-11" db="EMBL/GenBank/DDBJ databases">
        <authorList>
            <consortium name="Pathogen Informatics"/>
        </authorList>
    </citation>
    <scope>NUCLEOTIDE SEQUENCE [LARGE SCALE GENOMIC DNA]</scope>
</reference>